<accession>A0ACA9MW50</accession>
<evidence type="ECO:0000313" key="2">
    <source>
        <dbReference type="Proteomes" id="UP000789920"/>
    </source>
</evidence>
<dbReference type="Proteomes" id="UP000789920">
    <property type="component" value="Unassembled WGS sequence"/>
</dbReference>
<comment type="caution">
    <text evidence="1">The sequence shown here is derived from an EMBL/GenBank/DDBJ whole genome shotgun (WGS) entry which is preliminary data.</text>
</comment>
<protein>
    <submittedName>
        <fullName evidence="1">12682_t:CDS:1</fullName>
    </submittedName>
</protein>
<name>A0ACA9MW50_9GLOM</name>
<gene>
    <name evidence="1" type="ORF">RPERSI_LOCUS6401</name>
</gene>
<evidence type="ECO:0000313" key="1">
    <source>
        <dbReference type="EMBL" id="CAG8613530.1"/>
    </source>
</evidence>
<organism evidence="1 2">
    <name type="scientific">Racocetra persica</name>
    <dbReference type="NCBI Taxonomy" id="160502"/>
    <lineage>
        <taxon>Eukaryota</taxon>
        <taxon>Fungi</taxon>
        <taxon>Fungi incertae sedis</taxon>
        <taxon>Mucoromycota</taxon>
        <taxon>Glomeromycotina</taxon>
        <taxon>Glomeromycetes</taxon>
        <taxon>Diversisporales</taxon>
        <taxon>Gigasporaceae</taxon>
        <taxon>Racocetra</taxon>
    </lineage>
</organism>
<sequence>MNQRFLVQQLRYTCEHEMQKSEPNIKLIAQQERINSCKQEPQIFVIELNKRAIAQQNRREGERAENSKESNIKEKLMNNKLEEKQENVRHNLGCMDAVCVHCRVLYWLDERLVNSLKTNLKFKKCCNHEQVILPLLSHMFTSLGVTIDHAVLDEQESNSENDLAVYHYFNSAMDRRQYNLLTSGKIAIILPGDRSTPKAIRNIRSHLARKIRQTLLNNNGYPFKDQSRAPHLT</sequence>
<keyword evidence="2" id="KW-1185">Reference proteome</keyword>
<reference evidence="1" key="1">
    <citation type="submission" date="2021-06" db="EMBL/GenBank/DDBJ databases">
        <authorList>
            <person name="Kallberg Y."/>
            <person name="Tangrot J."/>
            <person name="Rosling A."/>
        </authorList>
    </citation>
    <scope>NUCLEOTIDE SEQUENCE</scope>
    <source>
        <strain evidence="1">MA461A</strain>
    </source>
</reference>
<dbReference type="EMBL" id="CAJVQC010010193">
    <property type="protein sequence ID" value="CAG8613530.1"/>
    <property type="molecule type" value="Genomic_DNA"/>
</dbReference>
<proteinExistence type="predicted"/>